<protein>
    <recommendedName>
        <fullName evidence="1">DUF7580 domain-containing protein</fullName>
    </recommendedName>
</protein>
<feature type="domain" description="DUF7580" evidence="1">
    <location>
        <begin position="485"/>
        <end position="661"/>
    </location>
</feature>
<reference evidence="2 3" key="1">
    <citation type="submission" date="2022-12" db="EMBL/GenBank/DDBJ databases">
        <title>Genomic features and morphological characterization of a novel Knufia sp. strain isolated from spacecraft assembly facility.</title>
        <authorList>
            <person name="Teixeira M."/>
            <person name="Chander A.M."/>
            <person name="Stajich J.E."/>
            <person name="Venkateswaran K."/>
        </authorList>
    </citation>
    <scope>NUCLEOTIDE SEQUENCE [LARGE SCALE GENOMIC DNA]</scope>
    <source>
        <strain evidence="2 3">FJI-L2-BK-P2</strain>
    </source>
</reference>
<gene>
    <name evidence="2" type="ORF">OHC33_001372</name>
</gene>
<dbReference type="Pfam" id="PF24476">
    <property type="entry name" value="DUF7580"/>
    <property type="match status" value="1"/>
</dbReference>
<comment type="caution">
    <text evidence="2">The sequence shown here is derived from an EMBL/GenBank/DDBJ whole genome shotgun (WGS) entry which is preliminary data.</text>
</comment>
<keyword evidence="3" id="KW-1185">Reference proteome</keyword>
<dbReference type="AlphaFoldDB" id="A0AAN8EJS2"/>
<organism evidence="2 3">
    <name type="scientific">Knufia fluminis</name>
    <dbReference type="NCBI Taxonomy" id="191047"/>
    <lineage>
        <taxon>Eukaryota</taxon>
        <taxon>Fungi</taxon>
        <taxon>Dikarya</taxon>
        <taxon>Ascomycota</taxon>
        <taxon>Pezizomycotina</taxon>
        <taxon>Eurotiomycetes</taxon>
        <taxon>Chaetothyriomycetidae</taxon>
        <taxon>Chaetothyriales</taxon>
        <taxon>Trichomeriaceae</taxon>
        <taxon>Knufia</taxon>
    </lineage>
</organism>
<evidence type="ECO:0000259" key="1">
    <source>
        <dbReference type="Pfam" id="PF24476"/>
    </source>
</evidence>
<dbReference type="PANTHER" id="PTHR35186:SF4">
    <property type="entry name" value="PRION-INHIBITION AND PROPAGATION HELO DOMAIN-CONTAINING PROTEIN"/>
    <property type="match status" value="1"/>
</dbReference>
<accession>A0AAN8EJS2</accession>
<proteinExistence type="predicted"/>
<dbReference type="EMBL" id="JAKLMC020000003">
    <property type="protein sequence ID" value="KAK5957003.1"/>
    <property type="molecule type" value="Genomic_DNA"/>
</dbReference>
<dbReference type="InterPro" id="IPR056002">
    <property type="entry name" value="DUF7580"/>
</dbReference>
<name>A0AAN8EJS2_9EURO</name>
<dbReference type="PANTHER" id="PTHR35186">
    <property type="entry name" value="ANK_REP_REGION DOMAIN-CONTAINING PROTEIN"/>
    <property type="match status" value="1"/>
</dbReference>
<evidence type="ECO:0000313" key="3">
    <source>
        <dbReference type="Proteomes" id="UP001316803"/>
    </source>
</evidence>
<dbReference type="Proteomes" id="UP001316803">
    <property type="component" value="Unassembled WGS sequence"/>
</dbReference>
<evidence type="ECO:0000313" key="2">
    <source>
        <dbReference type="EMBL" id="KAK5957003.1"/>
    </source>
</evidence>
<sequence>MEQHVQSQQATTGNLYPAISLSGNARAIIGNVYGSGGASLLGALELDPEASSSGTYCMRLGRFAVTVLGHYITVKTSIGAYSSFTDKVVRCARQLEVRQTIFHHALRNLLTPYAGPDVAQEMLLSTDHPTWSDTGFVNHLYDRFHGSVSALVAILDLIRVDLNAIAKIGQKCGMSKKDVSKGFSSVHSKPARARIGDKINYLLRQEDLGDHLKNLQESTKDFETLLQQCAPRPERKHTSMPSPKSKLKVNRYQKVQEAAGSLYHAFGLACTKHRKHQACLKLQADTSTPSQIRFTLILDETSNILRAPLTNISHAASFRLTIESQLNGIIAAAPGGVEPAGLLSTIKACGKRVFEPAECDETKNGCRPTKQKKSVAFASPSQLITMPPSRKTRETELPNFCSDSNFCTHIKHVLDQGLTNDRPLGYLHHRGCSKHLIYLQSRTRTLSLQPTQPFPEHHRKKFSTLKQICQEADSGPPMSKVGLCSLAKQLAIAVLQYHATPWLEQSWNSDHVLVDSTSLRSSTSALGVESNTATRMLCSDSYVDVSIRNPQEGDRTPITDRSRTLIRNWTLFSLGIMLLELAFSRPLRSMQKPQDVDQHNEHNTDYFTAERLQMSVSSIMGTEYAELVRKCIQCDFGYGSDLAVTKLQEGYYEDVVSKLEDLETRFREFGL</sequence>